<gene>
    <name evidence="2" type="ORF">SAMN05192534_10587</name>
</gene>
<dbReference type="OrthoDB" id="2969355at2"/>
<evidence type="ECO:0000313" key="2">
    <source>
        <dbReference type="EMBL" id="SDH41379.1"/>
    </source>
</evidence>
<feature type="transmembrane region" description="Helical" evidence="1">
    <location>
        <begin position="118"/>
        <end position="139"/>
    </location>
</feature>
<keyword evidence="1" id="KW-1133">Transmembrane helix</keyword>
<sequence length="143" mass="16950">MNQRFEQRSFLALSPIQKWVKRLSSSFHTTNPHDANSRIERRKQLQESKVDNRLYRASLIAFAVVVFILTCMPFVYFLPWEQVAEWFVFCLLGALFISFSLSAVTIKKQSEYVKLPYMWAILIFSILLLAFFLFILIYLRLLL</sequence>
<protein>
    <submittedName>
        <fullName evidence="2">Uncharacterized protein</fullName>
    </submittedName>
</protein>
<keyword evidence="3" id="KW-1185">Reference proteome</keyword>
<feature type="transmembrane region" description="Helical" evidence="1">
    <location>
        <begin position="86"/>
        <end position="106"/>
    </location>
</feature>
<keyword evidence="1" id="KW-0812">Transmembrane</keyword>
<proteinExistence type="predicted"/>
<dbReference type="Proteomes" id="UP000199163">
    <property type="component" value="Unassembled WGS sequence"/>
</dbReference>
<name>A0A1G8C7V6_9BACI</name>
<organism evidence="2 3">
    <name type="scientific">Alteribacillus persepolensis</name>
    <dbReference type="NCBI Taxonomy" id="568899"/>
    <lineage>
        <taxon>Bacteria</taxon>
        <taxon>Bacillati</taxon>
        <taxon>Bacillota</taxon>
        <taxon>Bacilli</taxon>
        <taxon>Bacillales</taxon>
        <taxon>Bacillaceae</taxon>
        <taxon>Alteribacillus</taxon>
    </lineage>
</organism>
<reference evidence="2 3" key="1">
    <citation type="submission" date="2016-10" db="EMBL/GenBank/DDBJ databases">
        <authorList>
            <person name="de Groot N.N."/>
        </authorList>
    </citation>
    <scope>NUCLEOTIDE SEQUENCE [LARGE SCALE GENOMIC DNA]</scope>
    <source>
        <strain evidence="2 3">DSM 21632</strain>
    </source>
</reference>
<feature type="transmembrane region" description="Helical" evidence="1">
    <location>
        <begin position="59"/>
        <end position="80"/>
    </location>
</feature>
<evidence type="ECO:0000256" key="1">
    <source>
        <dbReference type="SAM" id="Phobius"/>
    </source>
</evidence>
<accession>A0A1G8C7V6</accession>
<dbReference type="EMBL" id="FNDK01000005">
    <property type="protein sequence ID" value="SDH41379.1"/>
    <property type="molecule type" value="Genomic_DNA"/>
</dbReference>
<dbReference type="AlphaFoldDB" id="A0A1G8C7V6"/>
<evidence type="ECO:0000313" key="3">
    <source>
        <dbReference type="Proteomes" id="UP000199163"/>
    </source>
</evidence>
<dbReference type="RefSeq" id="WP_091272174.1">
    <property type="nucleotide sequence ID" value="NZ_FNDK01000005.1"/>
</dbReference>
<keyword evidence="1" id="KW-0472">Membrane</keyword>